<proteinExistence type="inferred from homology"/>
<reference evidence="5 6" key="1">
    <citation type="submission" date="2019-02" db="EMBL/GenBank/DDBJ databases">
        <authorList>
            <person name="Li Y."/>
        </authorList>
    </citation>
    <scope>NUCLEOTIDE SEQUENCE [LARGE SCALE GENOMIC DNA]</scope>
    <source>
        <strain evidence="5 6">30C10-4-7</strain>
    </source>
</reference>
<dbReference type="InterPro" id="IPR052369">
    <property type="entry name" value="UG_Glycosaminoglycan_Hydrolase"/>
</dbReference>
<comment type="similarity">
    <text evidence="2">Belongs to the glycosyl hydrolase 88 family.</text>
</comment>
<gene>
    <name evidence="5" type="ORF">EWE74_14370</name>
</gene>
<dbReference type="AlphaFoldDB" id="A0A4V2DC53"/>
<dbReference type="Gene3D" id="1.50.10.10">
    <property type="match status" value="1"/>
</dbReference>
<dbReference type="InterPro" id="IPR010905">
    <property type="entry name" value="Glyco_hydro_88"/>
</dbReference>
<dbReference type="GO" id="GO:0000272">
    <property type="term" value="P:polysaccharide catabolic process"/>
    <property type="evidence" value="ECO:0007669"/>
    <property type="project" value="TreeGrafter"/>
</dbReference>
<organism evidence="5 6">
    <name type="scientific">Sphingobacterium corticibacterium</name>
    <dbReference type="NCBI Taxonomy" id="2484746"/>
    <lineage>
        <taxon>Bacteria</taxon>
        <taxon>Pseudomonadati</taxon>
        <taxon>Bacteroidota</taxon>
        <taxon>Sphingobacteriia</taxon>
        <taxon>Sphingobacteriales</taxon>
        <taxon>Sphingobacteriaceae</taxon>
        <taxon>Sphingobacterium</taxon>
    </lineage>
</organism>
<evidence type="ECO:0000256" key="3">
    <source>
        <dbReference type="PIRSR" id="PIRSR610905-1"/>
    </source>
</evidence>
<dbReference type="PANTHER" id="PTHR36845">
    <property type="entry name" value="HYDROLASE, PUTATIVE (AFU_ORTHOLOGUE AFUA_7G05090)-RELATED"/>
    <property type="match status" value="1"/>
</dbReference>
<feature type="binding site" evidence="4">
    <location>
        <position position="247"/>
    </location>
    <ligand>
        <name>substrate</name>
    </ligand>
</feature>
<dbReference type="InterPro" id="IPR012341">
    <property type="entry name" value="6hp_glycosidase-like_sf"/>
</dbReference>
<dbReference type="OrthoDB" id="428577at2"/>
<dbReference type="GO" id="GO:0052757">
    <property type="term" value="F:chondroitin hydrolase activity"/>
    <property type="evidence" value="ECO:0007669"/>
    <property type="project" value="TreeGrafter"/>
</dbReference>
<feature type="binding site" evidence="4">
    <location>
        <position position="251"/>
    </location>
    <ligand>
        <name>substrate</name>
    </ligand>
</feature>
<evidence type="ECO:0000313" key="6">
    <source>
        <dbReference type="Proteomes" id="UP000292855"/>
    </source>
</evidence>
<keyword evidence="6" id="KW-1185">Reference proteome</keyword>
<evidence type="ECO:0000256" key="1">
    <source>
        <dbReference type="ARBA" id="ARBA00022801"/>
    </source>
</evidence>
<dbReference type="PROSITE" id="PS51257">
    <property type="entry name" value="PROKAR_LIPOPROTEIN"/>
    <property type="match status" value="1"/>
</dbReference>
<dbReference type="RefSeq" id="WP_130142204.1">
    <property type="nucleotide sequence ID" value="NZ_SGIT01000002.1"/>
</dbReference>
<feature type="active site" description="Proton donor" evidence="3">
    <location>
        <position position="175"/>
    </location>
</feature>
<dbReference type="InterPro" id="IPR008928">
    <property type="entry name" value="6-hairpin_glycosidase_sf"/>
</dbReference>
<dbReference type="Pfam" id="PF07470">
    <property type="entry name" value="Glyco_hydro_88"/>
    <property type="match status" value="1"/>
</dbReference>
<accession>A0A4V2DC53</accession>
<feature type="active site" description="Nucleophile" evidence="3">
    <location>
        <position position="110"/>
    </location>
</feature>
<keyword evidence="1 5" id="KW-0378">Hydrolase</keyword>
<evidence type="ECO:0000313" key="5">
    <source>
        <dbReference type="EMBL" id="RZF60288.1"/>
    </source>
</evidence>
<dbReference type="SUPFAM" id="SSF48208">
    <property type="entry name" value="Six-hairpin glycosidases"/>
    <property type="match status" value="1"/>
</dbReference>
<sequence length="392" mass="44550">MNIIKSTLLLSALTFFGCQTDDSSKVLLDRSEKQLSTLRIAAREENKNPRTLTKDGHIHWIQSSYDWTEGFWPGTCWMLYEVSKDKKWKDAAAASQKLFREHKDLTTDHDLGFIFNNSYGKAYRITQEEQYKQVLIDAANALSTRFNDTVGCIQSWDVDHGWQSERGWTFPVIIDNLMNLEMLFEVSNITGDSSYRTIAIAHANTTMANHFRPDGSSFHVIDYDPETGKVSHKVTAQGYSDESAWARGQAWALYGYTMCYRYTKDKKYLDFAEKIAAFILNHPNYPEDGVPYWDFDAPSIPNEIRDASAGAIIASALLELSTYTGDKYLTPAQHILDALSSDTYTAKTGENGNFILKHSVGSIPHGNEIDVPLNYADYYYIEALIRLRERGL</sequence>
<feature type="binding site" evidence="4">
    <location>
        <position position="175"/>
    </location>
    <ligand>
        <name>substrate</name>
    </ligand>
</feature>
<feature type="binding site" evidence="4">
    <location>
        <position position="110"/>
    </location>
    <ligand>
        <name>substrate</name>
    </ligand>
</feature>
<feature type="binding site" evidence="4">
    <location>
        <position position="235"/>
    </location>
    <ligand>
        <name>substrate</name>
    </ligand>
</feature>
<dbReference type="EMBL" id="SGIT01000002">
    <property type="protein sequence ID" value="RZF60288.1"/>
    <property type="molecule type" value="Genomic_DNA"/>
</dbReference>
<evidence type="ECO:0000256" key="4">
    <source>
        <dbReference type="PIRSR" id="PIRSR610905-2"/>
    </source>
</evidence>
<evidence type="ECO:0000256" key="2">
    <source>
        <dbReference type="ARBA" id="ARBA00038358"/>
    </source>
</evidence>
<dbReference type="PANTHER" id="PTHR36845:SF1">
    <property type="entry name" value="HYDROLASE, PUTATIVE (AFU_ORTHOLOGUE AFUA_7G05090)-RELATED"/>
    <property type="match status" value="1"/>
</dbReference>
<dbReference type="Proteomes" id="UP000292855">
    <property type="component" value="Unassembled WGS sequence"/>
</dbReference>
<comment type="caution">
    <text evidence="5">The sequence shown here is derived from an EMBL/GenBank/DDBJ whole genome shotgun (WGS) entry which is preliminary data.</text>
</comment>
<name>A0A4V2DC53_9SPHI</name>
<protein>
    <submittedName>
        <fullName evidence="5">Glucuronyl hydrolase</fullName>
    </submittedName>
</protein>
<feature type="binding site" evidence="4">
    <location>
        <position position="362"/>
    </location>
    <ligand>
        <name>substrate</name>
    </ligand>
</feature>